<feature type="compositionally biased region" description="Basic residues" evidence="1">
    <location>
        <begin position="99"/>
        <end position="113"/>
    </location>
</feature>
<protein>
    <submittedName>
        <fullName evidence="2">Uncharacterized protein</fullName>
    </submittedName>
</protein>
<feature type="region of interest" description="Disordered" evidence="1">
    <location>
        <begin position="25"/>
        <end position="128"/>
    </location>
</feature>
<organism evidence="2 3">
    <name type="scientific">Zizania palustris</name>
    <name type="common">Northern wild rice</name>
    <dbReference type="NCBI Taxonomy" id="103762"/>
    <lineage>
        <taxon>Eukaryota</taxon>
        <taxon>Viridiplantae</taxon>
        <taxon>Streptophyta</taxon>
        <taxon>Embryophyta</taxon>
        <taxon>Tracheophyta</taxon>
        <taxon>Spermatophyta</taxon>
        <taxon>Magnoliopsida</taxon>
        <taxon>Liliopsida</taxon>
        <taxon>Poales</taxon>
        <taxon>Poaceae</taxon>
        <taxon>BOP clade</taxon>
        <taxon>Oryzoideae</taxon>
        <taxon>Oryzeae</taxon>
        <taxon>Zizaniinae</taxon>
        <taxon>Zizania</taxon>
    </lineage>
</organism>
<gene>
    <name evidence="2" type="ORF">GUJ93_ZPchr0061g33655</name>
</gene>
<reference evidence="2" key="1">
    <citation type="journal article" date="2021" name="bioRxiv">
        <title>Whole Genome Assembly and Annotation of Northern Wild Rice, Zizania palustris L., Supports a Whole Genome Duplication in the Zizania Genus.</title>
        <authorList>
            <person name="Haas M."/>
            <person name="Kono T."/>
            <person name="Macchietto M."/>
            <person name="Millas R."/>
            <person name="McGilp L."/>
            <person name="Shao M."/>
            <person name="Duquette J."/>
            <person name="Hirsch C.N."/>
            <person name="Kimball J."/>
        </authorList>
    </citation>
    <scope>NUCLEOTIDE SEQUENCE</scope>
    <source>
        <tissue evidence="2">Fresh leaf tissue</tissue>
    </source>
</reference>
<comment type="caution">
    <text evidence="2">The sequence shown here is derived from an EMBL/GenBank/DDBJ whole genome shotgun (WGS) entry which is preliminary data.</text>
</comment>
<reference evidence="2" key="2">
    <citation type="submission" date="2021-02" db="EMBL/GenBank/DDBJ databases">
        <authorList>
            <person name="Kimball J.A."/>
            <person name="Haas M.W."/>
            <person name="Macchietto M."/>
            <person name="Kono T."/>
            <person name="Duquette J."/>
            <person name="Shao M."/>
        </authorList>
    </citation>
    <scope>NUCLEOTIDE SEQUENCE</scope>
    <source>
        <tissue evidence="2">Fresh leaf tissue</tissue>
    </source>
</reference>
<evidence type="ECO:0000313" key="3">
    <source>
        <dbReference type="Proteomes" id="UP000729402"/>
    </source>
</evidence>
<dbReference type="Proteomes" id="UP000729402">
    <property type="component" value="Unassembled WGS sequence"/>
</dbReference>
<dbReference type="PANTHER" id="PTHR35311">
    <property type="entry name" value="KINETOCHORE-ASSOCIATED PROTEIN KNL-2 HOMOLOG"/>
    <property type="match status" value="1"/>
</dbReference>
<dbReference type="EMBL" id="JAAALK010000550">
    <property type="protein sequence ID" value="KAG8044529.1"/>
    <property type="molecule type" value="Genomic_DNA"/>
</dbReference>
<evidence type="ECO:0000256" key="1">
    <source>
        <dbReference type="SAM" id="MobiDB-lite"/>
    </source>
</evidence>
<dbReference type="PANTHER" id="PTHR35311:SF1">
    <property type="entry name" value="PROTEIN EMBRYO DEFECTIVE 1674"/>
    <property type="match status" value="1"/>
</dbReference>
<feature type="compositionally biased region" description="Low complexity" evidence="1">
    <location>
        <begin position="27"/>
        <end position="50"/>
    </location>
</feature>
<dbReference type="OrthoDB" id="586081at2759"/>
<sequence>MSDCENNNIFKCPHFLSFCCVPDDAFSSSSPPAACPSRSGSSGPGRLTPLPLSPRSPSPRHLSDGGSSRTPPSSAARDGEPQVQVQAQRKPRSGESRRWRSLRRRLNPSRLRRADRTPPPPPPAFMGNVVDTVKRLSGNNSDATMRCSYLPNGTPRLDKCTCGDNDSSVMEESASAINGGINGGNNSDATMRCSYLPNGTPRLDKCTCGDDGNSVREESASAINGGINGHGTFYKEVDNEELHLAADNTSKSEDLGDINCTGSPEKRFCSNHKATEDLENAPAMDTHMSKRSRLHRISPSYSLFDHEVCDKLIDGACNLGRKSTPEASVHNEMAPNEVTPPYALRGCESTPTASFKRRVNRKRTNHEASHQTTALNENTGALVPSDAKCLEMVIQSPLTRTKTKALSIATRPTPESLKLRSSRSGRLIVPRLDPGCQNIIYDMDGSIRGVTNLELPCMLQGSSNSGPCLEPLLRGGKGLDIHPHDPIDCCHSDRTYNETPAPLGYVRLGGD</sequence>
<evidence type="ECO:0000313" key="2">
    <source>
        <dbReference type="EMBL" id="KAG8044529.1"/>
    </source>
</evidence>
<dbReference type="AlphaFoldDB" id="A0A8J5RTC8"/>
<keyword evidence="3" id="KW-1185">Reference proteome</keyword>
<dbReference type="InterPro" id="IPR053090">
    <property type="entry name" value="Centromere_KNL-2_homolog"/>
</dbReference>
<name>A0A8J5RTC8_ZIZPA</name>
<accession>A0A8J5RTC8</accession>
<proteinExistence type="predicted"/>